<gene>
    <name evidence="1" type="ORF">PXK24_18595</name>
</gene>
<dbReference type="AlphaFoldDB" id="A0ABD4XE35"/>
<dbReference type="EMBL" id="JARCJK010000012">
    <property type="protein sequence ID" value="MDE4167708.1"/>
    <property type="molecule type" value="Genomic_DNA"/>
</dbReference>
<evidence type="ECO:0000313" key="1">
    <source>
        <dbReference type="EMBL" id="MDE4167708.1"/>
    </source>
</evidence>
<dbReference type="Proteomes" id="UP001218364">
    <property type="component" value="Unassembled WGS sequence"/>
</dbReference>
<name>A0ABD4XE35_9RHOB</name>
<reference evidence="1 2" key="1">
    <citation type="submission" date="2023-02" db="EMBL/GenBank/DDBJ databases">
        <title>Population genomics of bacteria associated with diatom.</title>
        <authorList>
            <person name="Xie J."/>
            <person name="Wang H."/>
        </authorList>
    </citation>
    <scope>NUCLEOTIDE SEQUENCE [LARGE SCALE GENOMIC DNA]</scope>
    <source>
        <strain evidence="1 2">PT47_8</strain>
    </source>
</reference>
<organism evidence="1 2">
    <name type="scientific">Phaeobacter gallaeciensis</name>
    <dbReference type="NCBI Taxonomy" id="60890"/>
    <lineage>
        <taxon>Bacteria</taxon>
        <taxon>Pseudomonadati</taxon>
        <taxon>Pseudomonadota</taxon>
        <taxon>Alphaproteobacteria</taxon>
        <taxon>Rhodobacterales</taxon>
        <taxon>Roseobacteraceae</taxon>
        <taxon>Phaeobacter</taxon>
    </lineage>
</organism>
<sequence length="48" mass="5290">MESQGIAFGELVPHLGDFNDDLRAFGRDALRRSLLGAMKAQGLEIEDE</sequence>
<evidence type="ECO:0000313" key="2">
    <source>
        <dbReference type="Proteomes" id="UP001218364"/>
    </source>
</evidence>
<accession>A0ABD4XE35</accession>
<comment type="caution">
    <text evidence="1">The sequence shown here is derived from an EMBL/GenBank/DDBJ whole genome shotgun (WGS) entry which is preliminary data.</text>
</comment>
<dbReference type="RefSeq" id="WP_274838469.1">
    <property type="nucleotide sequence ID" value="NZ_JARCJF010000012.1"/>
</dbReference>
<proteinExistence type="predicted"/>
<protein>
    <submittedName>
        <fullName evidence="1">Uncharacterized protein</fullName>
    </submittedName>
</protein>